<evidence type="ECO:0000313" key="10">
    <source>
        <dbReference type="EMBL" id="TSJ42079.1"/>
    </source>
</evidence>
<evidence type="ECO:0000256" key="9">
    <source>
        <dbReference type="PIRSR" id="PIRSR032067-1"/>
    </source>
</evidence>
<dbReference type="AlphaFoldDB" id="A0A556MQQ0"/>
<dbReference type="SUPFAM" id="SSF52317">
    <property type="entry name" value="Class I glutamine amidotransferase-like"/>
    <property type="match status" value="1"/>
</dbReference>
<dbReference type="EMBL" id="VLPL01000006">
    <property type="protein sequence ID" value="TSJ42079.1"/>
    <property type="molecule type" value="Genomic_DNA"/>
</dbReference>
<evidence type="ECO:0000313" key="11">
    <source>
        <dbReference type="Proteomes" id="UP000316008"/>
    </source>
</evidence>
<dbReference type="RefSeq" id="WP_144333710.1">
    <property type="nucleotide sequence ID" value="NZ_VLPL01000006.1"/>
</dbReference>
<dbReference type="PIRSF" id="PIRSF032067">
    <property type="entry name" value="Cyanophycinase"/>
    <property type="match status" value="1"/>
</dbReference>
<dbReference type="GO" id="GO:0008236">
    <property type="term" value="F:serine-type peptidase activity"/>
    <property type="evidence" value="ECO:0007669"/>
    <property type="project" value="UniProtKB-KW"/>
</dbReference>
<comment type="catalytic activity">
    <reaction evidence="1">
        <text>[L-4-(L-arginin-2-N-yl)aspartate](n) + H2O = [L-4-(L-arginin-2-N-yl)aspartate](n-1) + L-4-(L-arginin-2-N-yl)aspartate</text>
        <dbReference type="Rhea" id="RHEA:12845"/>
        <dbReference type="Rhea" id="RHEA-COMP:13728"/>
        <dbReference type="Rhea" id="RHEA-COMP:13734"/>
        <dbReference type="ChEBI" id="CHEBI:15377"/>
        <dbReference type="ChEBI" id="CHEBI:137986"/>
        <dbReference type="ChEBI" id="CHEBI:137991"/>
        <dbReference type="EC" id="3.4.15.6"/>
    </reaction>
</comment>
<comment type="function">
    <text evidence="2">Exopeptidase that catalyzes the hydrolytic cleavage of multi-L-arginyl-poly-L-aspartic acid (cyanophycin; a water-insoluble reserve polymer) into aspartate-arginine dipeptides.</text>
</comment>
<evidence type="ECO:0000256" key="3">
    <source>
        <dbReference type="ARBA" id="ARBA00006534"/>
    </source>
</evidence>
<dbReference type="EC" id="3.4.15.6" evidence="4"/>
<gene>
    <name evidence="10" type="ORF">FO442_13410</name>
</gene>
<evidence type="ECO:0000256" key="2">
    <source>
        <dbReference type="ARBA" id="ARBA00002039"/>
    </source>
</evidence>
<evidence type="ECO:0000256" key="6">
    <source>
        <dbReference type="ARBA" id="ARBA00022670"/>
    </source>
</evidence>
<dbReference type="GO" id="GO:0006508">
    <property type="term" value="P:proteolysis"/>
    <property type="evidence" value="ECO:0007669"/>
    <property type="project" value="UniProtKB-KW"/>
</dbReference>
<sequence>MIPKGRLLLIGGAEDKGENQVPIAVHNKQFVHLEILKELVSAKSLDDRIEVITTATGFPLEIRASYEKAFGKVGYTNVGFLDIQSIADSKNAEYLDRVNKASTVMFSGGDQFKIATIIGGSPIADAIYKRYRNDSKFTVAGTSAGAMVMSKLMIQSGGTNEALIDYDLRISSGLGLIEDCIIDTHFIRRGRFGRLAHAVISNSNQMGIGLGEDTALLIRKGKKAQCLGSGMVVIIDAREVEQTNVYDVEKGDPIYVDNLRVHLLVRNCEFNIHTSKLSYSHLKHSEDE</sequence>
<comment type="caution">
    <text evidence="10">The sequence shown here is derived from an EMBL/GenBank/DDBJ whole genome shotgun (WGS) entry which is preliminary data.</text>
</comment>
<reference evidence="10 11" key="1">
    <citation type="submission" date="2019-07" db="EMBL/GenBank/DDBJ databases">
        <authorList>
            <person name="Huq M.A."/>
        </authorList>
    </citation>
    <scope>NUCLEOTIDE SEQUENCE [LARGE SCALE GENOMIC DNA]</scope>
    <source>
        <strain evidence="10 11">MAH-3</strain>
    </source>
</reference>
<feature type="active site" description="Charge relay system" evidence="9">
    <location>
        <position position="143"/>
    </location>
</feature>
<evidence type="ECO:0000256" key="5">
    <source>
        <dbReference type="ARBA" id="ARBA00015719"/>
    </source>
</evidence>
<keyword evidence="7 10" id="KW-0378">Hydrolase</keyword>
<evidence type="ECO:0000256" key="7">
    <source>
        <dbReference type="ARBA" id="ARBA00022801"/>
    </source>
</evidence>
<dbReference type="InterPro" id="IPR005320">
    <property type="entry name" value="Peptidase_S51"/>
</dbReference>
<keyword evidence="11" id="KW-1185">Reference proteome</keyword>
<dbReference type="Pfam" id="PF03575">
    <property type="entry name" value="Peptidase_S51"/>
    <property type="match status" value="1"/>
</dbReference>
<organism evidence="10 11">
    <name type="scientific">Fluviicola chungangensis</name>
    <dbReference type="NCBI Taxonomy" id="2597671"/>
    <lineage>
        <taxon>Bacteria</taxon>
        <taxon>Pseudomonadati</taxon>
        <taxon>Bacteroidota</taxon>
        <taxon>Flavobacteriia</taxon>
        <taxon>Flavobacteriales</taxon>
        <taxon>Crocinitomicaceae</taxon>
        <taxon>Fluviicola</taxon>
    </lineage>
</organism>
<dbReference type="OrthoDB" id="9799980at2"/>
<dbReference type="GO" id="GO:0004180">
    <property type="term" value="F:carboxypeptidase activity"/>
    <property type="evidence" value="ECO:0007669"/>
    <property type="project" value="UniProtKB-KW"/>
</dbReference>
<dbReference type="Gene3D" id="3.40.50.880">
    <property type="match status" value="1"/>
</dbReference>
<dbReference type="InterPro" id="IPR011811">
    <property type="entry name" value="Peptidase_S51_cyanophycinase"/>
</dbReference>
<dbReference type="NCBIfam" id="TIGR02069">
    <property type="entry name" value="cyanophycinase"/>
    <property type="match status" value="1"/>
</dbReference>
<dbReference type="CDD" id="cd03145">
    <property type="entry name" value="GAT1_cyanophycinase"/>
    <property type="match status" value="1"/>
</dbReference>
<keyword evidence="10" id="KW-0121">Carboxypeptidase</keyword>
<evidence type="ECO:0000256" key="4">
    <source>
        <dbReference type="ARBA" id="ARBA00013115"/>
    </source>
</evidence>
<feature type="active site" description="Charge relay system" evidence="9">
    <location>
        <position position="212"/>
    </location>
</feature>
<keyword evidence="6" id="KW-0645">Protease</keyword>
<dbReference type="PANTHER" id="PTHR36175">
    <property type="entry name" value="CYANOPHYCINASE"/>
    <property type="match status" value="1"/>
</dbReference>
<dbReference type="InterPro" id="IPR029062">
    <property type="entry name" value="Class_I_gatase-like"/>
</dbReference>
<feature type="active site" description="Charge relay system" evidence="9">
    <location>
        <position position="185"/>
    </location>
</feature>
<dbReference type="GO" id="GO:0008241">
    <property type="term" value="F:peptidyl-dipeptidase activity"/>
    <property type="evidence" value="ECO:0007669"/>
    <property type="project" value="UniProtKB-EC"/>
</dbReference>
<keyword evidence="8" id="KW-0720">Serine protease</keyword>
<dbReference type="PANTHER" id="PTHR36175:SF1">
    <property type="entry name" value="CYANOPHYCINASE"/>
    <property type="match status" value="1"/>
</dbReference>
<name>A0A556MQQ0_9FLAO</name>
<evidence type="ECO:0000256" key="1">
    <source>
        <dbReference type="ARBA" id="ARBA00001092"/>
    </source>
</evidence>
<evidence type="ECO:0000256" key="8">
    <source>
        <dbReference type="ARBA" id="ARBA00022825"/>
    </source>
</evidence>
<comment type="similarity">
    <text evidence="3">Belongs to the peptidase S51 family.</text>
</comment>
<dbReference type="Proteomes" id="UP000316008">
    <property type="component" value="Unassembled WGS sequence"/>
</dbReference>
<accession>A0A556MQQ0</accession>
<protein>
    <recommendedName>
        <fullName evidence="5">Cyanophycinase</fullName>
        <ecNumber evidence="4">3.4.15.6</ecNumber>
    </recommendedName>
</protein>
<proteinExistence type="inferred from homology"/>